<sequence>MLEGSDYRFHSVAPLPIFRFLFLIGFIREKKAEECEDTVTNENKFIIIIFAAIKIFVYVCVQ</sequence>
<accession>T0GG91</accession>
<keyword evidence="1" id="KW-1133">Transmembrane helix</keyword>
<evidence type="ECO:0000256" key="1">
    <source>
        <dbReference type="SAM" id="Phobius"/>
    </source>
</evidence>
<feature type="transmembrane region" description="Helical" evidence="1">
    <location>
        <begin position="45"/>
        <end position="61"/>
    </location>
</feature>
<name>T0GG91_9LEPT</name>
<gene>
    <name evidence="2" type="ORF">LEP1GSC050_2895</name>
</gene>
<keyword evidence="3" id="KW-1185">Reference proteome</keyword>
<protein>
    <submittedName>
        <fullName evidence="2">Uncharacterized protein</fullName>
    </submittedName>
</protein>
<keyword evidence="1" id="KW-0812">Transmembrane</keyword>
<proteinExistence type="predicted"/>
<evidence type="ECO:0000313" key="2">
    <source>
        <dbReference type="EMBL" id="EQA45869.1"/>
    </source>
</evidence>
<organism evidence="2 3">
    <name type="scientific">Leptospira broomii serovar Hurstbridge str. 5399</name>
    <dbReference type="NCBI Taxonomy" id="1049789"/>
    <lineage>
        <taxon>Bacteria</taxon>
        <taxon>Pseudomonadati</taxon>
        <taxon>Spirochaetota</taxon>
        <taxon>Spirochaetia</taxon>
        <taxon>Leptospirales</taxon>
        <taxon>Leptospiraceae</taxon>
        <taxon>Leptospira</taxon>
    </lineage>
</organism>
<dbReference type="EMBL" id="AHMO02000008">
    <property type="protein sequence ID" value="EQA45869.1"/>
    <property type="molecule type" value="Genomic_DNA"/>
</dbReference>
<evidence type="ECO:0000313" key="3">
    <source>
        <dbReference type="Proteomes" id="UP000015454"/>
    </source>
</evidence>
<feature type="transmembrane region" description="Helical" evidence="1">
    <location>
        <begin position="7"/>
        <end position="25"/>
    </location>
</feature>
<dbReference type="Proteomes" id="UP000015454">
    <property type="component" value="Unassembled WGS sequence"/>
</dbReference>
<dbReference type="AlphaFoldDB" id="T0GG91"/>
<comment type="caution">
    <text evidence="2">The sequence shown here is derived from an EMBL/GenBank/DDBJ whole genome shotgun (WGS) entry which is preliminary data.</text>
</comment>
<keyword evidence="1" id="KW-0472">Membrane</keyword>
<reference evidence="2" key="1">
    <citation type="submission" date="2013-05" db="EMBL/GenBank/DDBJ databases">
        <authorList>
            <person name="Harkins D.M."/>
            <person name="Durkin A.S."/>
            <person name="Brinkac L.M."/>
            <person name="Haft D.H."/>
            <person name="Selengut J.D."/>
            <person name="Sanka R."/>
            <person name="DePew J."/>
            <person name="Purushe J."/>
            <person name="Hartskeerl R.A."/>
            <person name="Ahmed A."/>
            <person name="van der Linden H."/>
            <person name="Goris M.G.A."/>
            <person name="Vinetz J.M."/>
            <person name="Sutton G.G."/>
            <person name="Nierman W.C."/>
            <person name="Fouts D.E."/>
        </authorList>
    </citation>
    <scope>NUCLEOTIDE SEQUENCE [LARGE SCALE GENOMIC DNA]</scope>
    <source>
        <strain evidence="2">5399</strain>
    </source>
</reference>